<dbReference type="AlphaFoldDB" id="A0AAD1XLL5"/>
<dbReference type="EMBL" id="CAMPGE010016397">
    <property type="protein sequence ID" value="CAI2374958.1"/>
    <property type="molecule type" value="Genomic_DNA"/>
</dbReference>
<proteinExistence type="predicted"/>
<evidence type="ECO:0000313" key="2">
    <source>
        <dbReference type="EMBL" id="CAI2374958.1"/>
    </source>
</evidence>
<reference evidence="2" key="1">
    <citation type="submission" date="2023-07" db="EMBL/GenBank/DDBJ databases">
        <authorList>
            <consortium name="AG Swart"/>
            <person name="Singh M."/>
            <person name="Singh A."/>
            <person name="Seah K."/>
            <person name="Emmerich C."/>
        </authorList>
    </citation>
    <scope>NUCLEOTIDE SEQUENCE</scope>
    <source>
        <strain evidence="2">DP1</strain>
    </source>
</reference>
<name>A0AAD1XLL5_EUPCR</name>
<evidence type="ECO:0000313" key="3">
    <source>
        <dbReference type="Proteomes" id="UP001295684"/>
    </source>
</evidence>
<comment type="caution">
    <text evidence="2">The sequence shown here is derived from an EMBL/GenBank/DDBJ whole genome shotgun (WGS) entry which is preliminary data.</text>
</comment>
<keyword evidence="1" id="KW-0175">Coiled coil</keyword>
<organism evidence="2 3">
    <name type="scientific">Euplotes crassus</name>
    <dbReference type="NCBI Taxonomy" id="5936"/>
    <lineage>
        <taxon>Eukaryota</taxon>
        <taxon>Sar</taxon>
        <taxon>Alveolata</taxon>
        <taxon>Ciliophora</taxon>
        <taxon>Intramacronucleata</taxon>
        <taxon>Spirotrichea</taxon>
        <taxon>Hypotrichia</taxon>
        <taxon>Euplotida</taxon>
        <taxon>Euplotidae</taxon>
        <taxon>Moneuplotes</taxon>
    </lineage>
</organism>
<dbReference type="Proteomes" id="UP001295684">
    <property type="component" value="Unassembled WGS sequence"/>
</dbReference>
<accession>A0AAD1XLL5</accession>
<protein>
    <submittedName>
        <fullName evidence="2">Uncharacterized protein</fullName>
    </submittedName>
</protein>
<feature type="coiled-coil region" evidence="1">
    <location>
        <begin position="207"/>
        <end position="241"/>
    </location>
</feature>
<sequence length="321" mass="36703">MSSANKLDSIYSLLTQGLKCPFICCEENSKIAPPTENQLESLEQQLDPEEKDILDNYRIQTGNIINYMLPYVLPTDQRLQLLEWLFEQNEPDIFKADGFLDSDSCKLSNLELACSQFGIKGQTKRSLNSSIQGINGITEAINFLFEVTEVTRQLLLFENLENSQQQIDRNNQLMNFIAGNSNQVFTTEVRLFSPGFLKLDDLQYESKEKLSEAKDSLEQHVDQLRHDYEQLQQTIDKKLAVNATDSDFEALESSLKKTRSCVVEFKQECEAGLRTKLNKINENSLSGVEPLVEQVYEKRQQIDPISSNLRQILATLNELQT</sequence>
<evidence type="ECO:0000256" key="1">
    <source>
        <dbReference type="SAM" id="Coils"/>
    </source>
</evidence>
<keyword evidence="3" id="KW-1185">Reference proteome</keyword>
<gene>
    <name evidence="2" type="ORF">ECRASSUSDP1_LOCUS16317</name>
</gene>